<keyword evidence="4 6" id="KW-0862">Zinc</keyword>
<keyword evidence="10" id="KW-1185">Reference proteome</keyword>
<evidence type="ECO:0000256" key="7">
    <source>
        <dbReference type="SAM" id="MobiDB-lite"/>
    </source>
</evidence>
<proteinExistence type="inferred from homology"/>
<dbReference type="InterPro" id="IPR006564">
    <property type="entry name" value="Znf_PMZ"/>
</dbReference>
<dbReference type="GO" id="GO:0005634">
    <property type="term" value="C:nucleus"/>
    <property type="evidence" value="ECO:0007669"/>
    <property type="project" value="UniProtKB-SubCell"/>
</dbReference>
<comment type="similarity">
    <text evidence="1 6">Belongs to the FHY3/FAR1 family.</text>
</comment>
<reference evidence="9" key="1">
    <citation type="journal article" date="2022" name="Cell">
        <title>Repeat-based holocentromeres influence genome architecture and karyotype evolution.</title>
        <authorList>
            <person name="Hofstatter P.G."/>
            <person name="Thangavel G."/>
            <person name="Lux T."/>
            <person name="Neumann P."/>
            <person name="Vondrak T."/>
            <person name="Novak P."/>
            <person name="Zhang M."/>
            <person name="Costa L."/>
            <person name="Castellani M."/>
            <person name="Scott A."/>
            <person name="Toegelov H."/>
            <person name="Fuchs J."/>
            <person name="Mata-Sucre Y."/>
            <person name="Dias Y."/>
            <person name="Vanzela A.L.L."/>
            <person name="Huettel B."/>
            <person name="Almeida C.C.S."/>
            <person name="Simkova H."/>
            <person name="Souza G."/>
            <person name="Pedrosa-Harand A."/>
            <person name="Macas J."/>
            <person name="Mayer K.F.X."/>
            <person name="Houben A."/>
            <person name="Marques A."/>
        </authorList>
    </citation>
    <scope>NUCLEOTIDE SEQUENCE</scope>
    <source>
        <strain evidence="9">RhyBre1mFocal</strain>
    </source>
</reference>
<evidence type="ECO:0000313" key="10">
    <source>
        <dbReference type="Proteomes" id="UP001151287"/>
    </source>
</evidence>
<gene>
    <name evidence="9" type="ORF">LUZ63_019939</name>
</gene>
<accession>A0A9Q0C7G6</accession>
<evidence type="ECO:0000313" key="9">
    <source>
        <dbReference type="EMBL" id="KAJ1688549.1"/>
    </source>
</evidence>
<comment type="function">
    <text evidence="6">Putative transcription activator involved in regulating light control of development.</text>
</comment>
<dbReference type="SMART" id="SM00575">
    <property type="entry name" value="ZnF_PMZ"/>
    <property type="match status" value="1"/>
</dbReference>
<feature type="compositionally biased region" description="Acidic residues" evidence="7">
    <location>
        <begin position="376"/>
        <end position="393"/>
    </location>
</feature>
<dbReference type="Pfam" id="PF04434">
    <property type="entry name" value="SWIM"/>
    <property type="match status" value="1"/>
</dbReference>
<evidence type="ECO:0000256" key="1">
    <source>
        <dbReference type="ARBA" id="ARBA00005889"/>
    </source>
</evidence>
<dbReference type="PROSITE" id="PS50966">
    <property type="entry name" value="ZF_SWIM"/>
    <property type="match status" value="1"/>
</dbReference>
<dbReference type="OrthoDB" id="681484at2759"/>
<keyword evidence="3 5" id="KW-0863">Zinc-finger</keyword>
<organism evidence="9 10">
    <name type="scientific">Rhynchospora breviuscula</name>
    <dbReference type="NCBI Taxonomy" id="2022672"/>
    <lineage>
        <taxon>Eukaryota</taxon>
        <taxon>Viridiplantae</taxon>
        <taxon>Streptophyta</taxon>
        <taxon>Embryophyta</taxon>
        <taxon>Tracheophyta</taxon>
        <taxon>Spermatophyta</taxon>
        <taxon>Magnoliopsida</taxon>
        <taxon>Liliopsida</taxon>
        <taxon>Poales</taxon>
        <taxon>Cyperaceae</taxon>
        <taxon>Cyperoideae</taxon>
        <taxon>Rhynchosporeae</taxon>
        <taxon>Rhynchospora</taxon>
    </lineage>
</organism>
<dbReference type="Proteomes" id="UP001151287">
    <property type="component" value="Unassembled WGS sequence"/>
</dbReference>
<dbReference type="InterPro" id="IPR031052">
    <property type="entry name" value="FHY3/FAR1"/>
</dbReference>
<dbReference type="EMBL" id="JAMQYH010000005">
    <property type="protein sequence ID" value="KAJ1688549.1"/>
    <property type="molecule type" value="Genomic_DNA"/>
</dbReference>
<dbReference type="GO" id="GO:0008270">
    <property type="term" value="F:zinc ion binding"/>
    <property type="evidence" value="ECO:0007669"/>
    <property type="project" value="UniProtKB-UniRule"/>
</dbReference>
<evidence type="ECO:0000256" key="4">
    <source>
        <dbReference type="ARBA" id="ARBA00022833"/>
    </source>
</evidence>
<dbReference type="AlphaFoldDB" id="A0A9Q0C7G6"/>
<evidence type="ECO:0000259" key="8">
    <source>
        <dbReference type="PROSITE" id="PS50966"/>
    </source>
</evidence>
<feature type="compositionally biased region" description="Basic and acidic residues" evidence="7">
    <location>
        <begin position="362"/>
        <end position="375"/>
    </location>
</feature>
<comment type="caution">
    <text evidence="9">The sequence shown here is derived from an EMBL/GenBank/DDBJ whole genome shotgun (WGS) entry which is preliminary data.</text>
</comment>
<comment type="subcellular location">
    <subcellularLocation>
        <location evidence="6">Nucleus</location>
    </subcellularLocation>
</comment>
<name>A0A9Q0C7G6_9POAL</name>
<evidence type="ECO:0000256" key="6">
    <source>
        <dbReference type="RuleBase" id="RU367018"/>
    </source>
</evidence>
<protein>
    <recommendedName>
        <fullName evidence="6">Protein FAR1-RELATED SEQUENCE</fullName>
    </recommendedName>
</protein>
<keyword evidence="2 6" id="KW-0479">Metal-binding</keyword>
<evidence type="ECO:0000256" key="2">
    <source>
        <dbReference type="ARBA" id="ARBA00022723"/>
    </source>
</evidence>
<evidence type="ECO:0000256" key="3">
    <source>
        <dbReference type="ARBA" id="ARBA00022771"/>
    </source>
</evidence>
<feature type="region of interest" description="Disordered" evidence="7">
    <location>
        <begin position="360"/>
        <end position="393"/>
    </location>
</feature>
<dbReference type="PANTHER" id="PTHR31669">
    <property type="entry name" value="PROTEIN FAR1-RELATED SEQUENCE 10-RELATED"/>
    <property type="match status" value="1"/>
</dbReference>
<dbReference type="GO" id="GO:0006355">
    <property type="term" value="P:regulation of DNA-templated transcription"/>
    <property type="evidence" value="ECO:0007669"/>
    <property type="project" value="UniProtKB-UniRule"/>
</dbReference>
<dbReference type="PANTHER" id="PTHR31669:SF276">
    <property type="entry name" value="PROTEIN FAR1-RELATED SEQUENCE"/>
    <property type="match status" value="1"/>
</dbReference>
<evidence type="ECO:0000256" key="5">
    <source>
        <dbReference type="PROSITE-ProRule" id="PRU00325"/>
    </source>
</evidence>
<keyword evidence="6" id="KW-0539">Nucleus</keyword>
<feature type="domain" description="SWIM-type" evidence="8">
    <location>
        <begin position="156"/>
        <end position="192"/>
    </location>
</feature>
<dbReference type="InterPro" id="IPR007527">
    <property type="entry name" value="Znf_SWIM"/>
</dbReference>
<sequence>MSENEHVAGSDNDDSTFARVQIDDPYIDLEKVIEEESRKLESIEIHVGKEFKSPDEAYGFYNLYALVKGIDNIIENIWQREGDEDMRTMNEEASLWSKFPLELDARQVYTRKVFSVFKELLKDSCLGIVKEIERDKLYEVEIKNNPDFKHWVPVSYLVKVDKEAELYSCNCKGFEFDGLLCPHAMKVMWIHGIQHLPSHYILKRWCRDANANVKRPMNERSKDAGNSLALQMFRATTLKAQFSQLVDLASKDAQSFNLVEGKLSELINKLEPLQLEDMSKKPECRTSNEEPVMVMIVDEEEDVPENSVVNSVVLRDPPISRCKGRKKRPLRWKPAVEKAPIKGRTCSYCGIMAKHNIRTCPKKLEDQERGKKEVQMDDEEMDDEEEDDEEDYE</sequence>